<keyword evidence="14" id="KW-1185">Reference proteome</keyword>
<proteinExistence type="inferred from homology"/>
<feature type="transmembrane region" description="Helical" evidence="11">
    <location>
        <begin position="83"/>
        <end position="104"/>
    </location>
</feature>
<name>A0ABU3NQD8_9CHLR</name>
<dbReference type="Pfam" id="PF00571">
    <property type="entry name" value="CBS"/>
    <property type="match status" value="2"/>
</dbReference>
<feature type="region of interest" description="Disordered" evidence="10">
    <location>
        <begin position="405"/>
        <end position="434"/>
    </location>
</feature>
<feature type="transmembrane region" description="Helical" evidence="11">
    <location>
        <begin position="59"/>
        <end position="77"/>
    </location>
</feature>
<organism evidence="13 14">
    <name type="scientific">Thermanaerothrix solaris</name>
    <dbReference type="NCBI Taxonomy" id="3058434"/>
    <lineage>
        <taxon>Bacteria</taxon>
        <taxon>Bacillati</taxon>
        <taxon>Chloroflexota</taxon>
        <taxon>Anaerolineae</taxon>
        <taxon>Anaerolineales</taxon>
        <taxon>Anaerolineaceae</taxon>
        <taxon>Thermanaerothrix</taxon>
    </lineage>
</organism>
<evidence type="ECO:0000256" key="6">
    <source>
        <dbReference type="ARBA" id="ARBA00022989"/>
    </source>
</evidence>
<feature type="transmembrane region" description="Helical" evidence="11">
    <location>
        <begin position="125"/>
        <end position="144"/>
    </location>
</feature>
<dbReference type="InterPro" id="IPR016169">
    <property type="entry name" value="FAD-bd_PCMH_sub2"/>
</dbReference>
<dbReference type="Pfam" id="PF01595">
    <property type="entry name" value="CNNM"/>
    <property type="match status" value="1"/>
</dbReference>
<dbReference type="PROSITE" id="PS51371">
    <property type="entry name" value="CBS"/>
    <property type="match status" value="2"/>
</dbReference>
<keyword evidence="7 9" id="KW-0129">CBS domain</keyword>
<dbReference type="Pfam" id="PF03471">
    <property type="entry name" value="CorC_HlyC"/>
    <property type="match status" value="1"/>
</dbReference>
<dbReference type="SMART" id="SM00116">
    <property type="entry name" value="CBS"/>
    <property type="match status" value="2"/>
</dbReference>
<dbReference type="InterPro" id="IPR002550">
    <property type="entry name" value="CNNM"/>
</dbReference>
<evidence type="ECO:0000256" key="3">
    <source>
        <dbReference type="ARBA" id="ARBA00022475"/>
    </source>
</evidence>
<evidence type="ECO:0000256" key="10">
    <source>
        <dbReference type="SAM" id="MobiDB-lite"/>
    </source>
</evidence>
<dbReference type="PANTHER" id="PTHR22777">
    <property type="entry name" value="HEMOLYSIN-RELATED"/>
    <property type="match status" value="1"/>
</dbReference>
<dbReference type="InterPro" id="IPR044751">
    <property type="entry name" value="Ion_transp-like_CBS"/>
</dbReference>
<comment type="similarity">
    <text evidence="2">Belongs to the UPF0053 family.</text>
</comment>
<feature type="compositionally biased region" description="Polar residues" evidence="10">
    <location>
        <begin position="424"/>
        <end position="434"/>
    </location>
</feature>
<evidence type="ECO:0000259" key="12">
    <source>
        <dbReference type="PROSITE" id="PS51371"/>
    </source>
</evidence>
<evidence type="ECO:0000313" key="14">
    <source>
        <dbReference type="Proteomes" id="UP001254165"/>
    </source>
</evidence>
<evidence type="ECO:0000256" key="7">
    <source>
        <dbReference type="ARBA" id="ARBA00023122"/>
    </source>
</evidence>
<evidence type="ECO:0000256" key="11">
    <source>
        <dbReference type="SAM" id="Phobius"/>
    </source>
</evidence>
<keyword evidence="5" id="KW-0677">Repeat</keyword>
<keyword evidence="8 11" id="KW-0472">Membrane</keyword>
<dbReference type="CDD" id="cd04590">
    <property type="entry name" value="CBS_pair_CorC_HlyC_assoc"/>
    <property type="match status" value="1"/>
</dbReference>
<feature type="domain" description="CBS" evidence="12">
    <location>
        <begin position="264"/>
        <end position="321"/>
    </location>
</feature>
<dbReference type="InterPro" id="IPR000644">
    <property type="entry name" value="CBS_dom"/>
</dbReference>
<dbReference type="Gene3D" id="3.30.465.10">
    <property type="match status" value="1"/>
</dbReference>
<keyword evidence="4 11" id="KW-0812">Transmembrane</keyword>
<comment type="subcellular location">
    <subcellularLocation>
        <location evidence="1">Cell membrane</location>
        <topology evidence="1">Multi-pass membrane protein</topology>
    </subcellularLocation>
</comment>
<dbReference type="InterPro" id="IPR036318">
    <property type="entry name" value="FAD-bd_PCMH-like_sf"/>
</dbReference>
<protein>
    <submittedName>
        <fullName evidence="13">Hemolysin family protein</fullName>
    </submittedName>
</protein>
<gene>
    <name evidence="13" type="ORF">QYE77_12295</name>
</gene>
<feature type="transmembrane region" description="Helical" evidence="11">
    <location>
        <begin position="6"/>
        <end position="27"/>
    </location>
</feature>
<dbReference type="EMBL" id="JAUHMF010000002">
    <property type="protein sequence ID" value="MDT8899045.1"/>
    <property type="molecule type" value="Genomic_DNA"/>
</dbReference>
<dbReference type="SUPFAM" id="SSF54631">
    <property type="entry name" value="CBS-domain pair"/>
    <property type="match status" value="1"/>
</dbReference>
<evidence type="ECO:0000256" key="8">
    <source>
        <dbReference type="ARBA" id="ARBA00023136"/>
    </source>
</evidence>
<evidence type="ECO:0000256" key="2">
    <source>
        <dbReference type="ARBA" id="ARBA00006337"/>
    </source>
</evidence>
<evidence type="ECO:0000256" key="1">
    <source>
        <dbReference type="ARBA" id="ARBA00004651"/>
    </source>
</evidence>
<dbReference type="InterPro" id="IPR046342">
    <property type="entry name" value="CBS_dom_sf"/>
</dbReference>
<reference evidence="13 14" key="1">
    <citation type="submission" date="2023-07" db="EMBL/GenBank/DDBJ databases">
        <title>Novel species of Thermanaerothrix with wide hydrolytic capabilities.</title>
        <authorList>
            <person name="Zayulina K.S."/>
            <person name="Podosokorskaya O.A."/>
            <person name="Elcheninov A.G."/>
        </authorList>
    </citation>
    <scope>NUCLEOTIDE SEQUENCE [LARGE SCALE GENOMIC DNA]</scope>
    <source>
        <strain evidence="13 14">4228-RoL</strain>
    </source>
</reference>
<dbReference type="PANTHER" id="PTHR22777:SF32">
    <property type="entry name" value="UPF0053 INNER MEMBRANE PROTEIN YFJD"/>
    <property type="match status" value="1"/>
</dbReference>
<dbReference type="SUPFAM" id="SSF56176">
    <property type="entry name" value="FAD-binding/transporter-associated domain-like"/>
    <property type="match status" value="1"/>
</dbReference>
<accession>A0ABU3NQD8</accession>
<dbReference type="Gene3D" id="3.10.580.10">
    <property type="entry name" value="CBS-domain"/>
    <property type="match status" value="1"/>
</dbReference>
<dbReference type="InterPro" id="IPR005170">
    <property type="entry name" value="Transptr-assoc_dom"/>
</dbReference>
<sequence length="434" mass="48894">MSNFLNIGLIVLLLLDWGVTLLRAALLGAQRGRLILRAEGREQEVERAIRLLEDPHLRIGLRFLLSLLHLLLGWALWQTLLWLGPTLVTSWLGVALAGSVILAIEHLLEGSIAPHAETWVLRLYGFYRLLGFLVRPATVLLIALRRGRVTVEASPHAVTEDELRAWVENEDTPGSLEKGEREMIYSIFQFGDTLAREIMVPRIDILALEASTTVEEAIRAFTQSGHSRVPVYEETIDNIIGLLYAKDLLRIQLEPEKPSNIRPFLRQAYFVPESKKVDDLLREMQMRSIHMAIVVDEYGGTAGLVTLEDIVEEIVGEIRDEYDQSEELPYQKLGPDEYVLHGRLSLDDVNDLLDLNLDTDIADTLGGYIYSVVGKVPLGGEQIQVDDWTFIVEQVSGRRIRRVHAIRQPTQTPTEEEANDARQHNTPAVSSHSA</sequence>
<comment type="caution">
    <text evidence="13">The sequence shown here is derived from an EMBL/GenBank/DDBJ whole genome shotgun (WGS) entry which is preliminary data.</text>
</comment>
<dbReference type="Proteomes" id="UP001254165">
    <property type="component" value="Unassembled WGS sequence"/>
</dbReference>
<evidence type="ECO:0000256" key="9">
    <source>
        <dbReference type="PROSITE-ProRule" id="PRU00703"/>
    </source>
</evidence>
<feature type="domain" description="CBS" evidence="12">
    <location>
        <begin position="199"/>
        <end position="259"/>
    </location>
</feature>
<evidence type="ECO:0000313" key="13">
    <source>
        <dbReference type="EMBL" id="MDT8899045.1"/>
    </source>
</evidence>
<dbReference type="RefSeq" id="WP_315625725.1">
    <property type="nucleotide sequence ID" value="NZ_JAUHMF010000002.1"/>
</dbReference>
<dbReference type="SMART" id="SM01091">
    <property type="entry name" value="CorC_HlyC"/>
    <property type="match status" value="1"/>
</dbReference>
<keyword evidence="6 11" id="KW-1133">Transmembrane helix</keyword>
<evidence type="ECO:0000256" key="4">
    <source>
        <dbReference type="ARBA" id="ARBA00022692"/>
    </source>
</evidence>
<evidence type="ECO:0000256" key="5">
    <source>
        <dbReference type="ARBA" id="ARBA00022737"/>
    </source>
</evidence>
<keyword evidence="3" id="KW-1003">Cell membrane</keyword>